<name>A0A9N9FV35_9GLOM</name>
<accession>A0A9N9FV35</accession>
<dbReference type="AlphaFoldDB" id="A0A9N9FV35"/>
<evidence type="ECO:0000313" key="1">
    <source>
        <dbReference type="EMBL" id="CAG8564527.1"/>
    </source>
</evidence>
<dbReference type="Proteomes" id="UP000789570">
    <property type="component" value="Unassembled WGS sequence"/>
</dbReference>
<keyword evidence="2" id="KW-1185">Reference proteome</keyword>
<comment type="caution">
    <text evidence="1">The sequence shown here is derived from an EMBL/GenBank/DDBJ whole genome shotgun (WGS) entry which is preliminary data.</text>
</comment>
<proteinExistence type="predicted"/>
<protein>
    <submittedName>
        <fullName evidence="1">16942_t:CDS:1</fullName>
    </submittedName>
</protein>
<sequence>MITLTKLCPLRMLHIIEVQVYQLTPLFTSRERMKQFLPKKKRSVTDLISTSLIIPEMTYFILDNEVPLQADGSLDIFEVINLLYIHLTRILLIPLLKTSTNRQYTKVPRESVYDADELSTI</sequence>
<organism evidence="1 2">
    <name type="scientific">Funneliformis caledonium</name>
    <dbReference type="NCBI Taxonomy" id="1117310"/>
    <lineage>
        <taxon>Eukaryota</taxon>
        <taxon>Fungi</taxon>
        <taxon>Fungi incertae sedis</taxon>
        <taxon>Mucoromycota</taxon>
        <taxon>Glomeromycotina</taxon>
        <taxon>Glomeromycetes</taxon>
        <taxon>Glomerales</taxon>
        <taxon>Glomeraceae</taxon>
        <taxon>Funneliformis</taxon>
    </lineage>
</organism>
<dbReference type="EMBL" id="CAJVPQ010001675">
    <property type="protein sequence ID" value="CAG8564527.1"/>
    <property type="molecule type" value="Genomic_DNA"/>
</dbReference>
<reference evidence="1" key="1">
    <citation type="submission" date="2021-06" db="EMBL/GenBank/DDBJ databases">
        <authorList>
            <person name="Kallberg Y."/>
            <person name="Tangrot J."/>
            <person name="Rosling A."/>
        </authorList>
    </citation>
    <scope>NUCLEOTIDE SEQUENCE</scope>
    <source>
        <strain evidence="1">UK204</strain>
    </source>
</reference>
<gene>
    <name evidence="1" type="ORF">FCALED_LOCUS6777</name>
</gene>
<evidence type="ECO:0000313" key="2">
    <source>
        <dbReference type="Proteomes" id="UP000789570"/>
    </source>
</evidence>